<dbReference type="InterPro" id="IPR004300">
    <property type="entry name" value="Glyco_hydro_57_N"/>
</dbReference>
<keyword evidence="5" id="KW-1185">Reference proteome</keyword>
<accession>A0A5S9IIZ7</accession>
<dbReference type="InterPro" id="IPR011330">
    <property type="entry name" value="Glyco_hydro/deAcase_b/a-brl"/>
</dbReference>
<dbReference type="AlphaFoldDB" id="A0A5S9IIZ7"/>
<evidence type="ECO:0000313" key="5">
    <source>
        <dbReference type="Proteomes" id="UP000326354"/>
    </source>
</evidence>
<dbReference type="SUPFAM" id="SSF88713">
    <property type="entry name" value="Glycoside hydrolase/deacetylase"/>
    <property type="match status" value="1"/>
</dbReference>
<dbReference type="PANTHER" id="PTHR36306">
    <property type="entry name" value="ALPHA-AMYLASE-RELATED-RELATED"/>
    <property type="match status" value="1"/>
</dbReference>
<dbReference type="InterPro" id="IPR021923">
    <property type="entry name" value="DUF3536"/>
</dbReference>
<dbReference type="OrthoDB" id="9757977at2"/>
<dbReference type="CDD" id="cd10797">
    <property type="entry name" value="GH57N_APU_like_1"/>
    <property type="match status" value="1"/>
</dbReference>
<dbReference type="GO" id="GO:0005975">
    <property type="term" value="P:carbohydrate metabolic process"/>
    <property type="evidence" value="ECO:0007669"/>
    <property type="project" value="InterPro"/>
</dbReference>
<keyword evidence="2" id="KW-0119">Carbohydrate metabolism</keyword>
<comment type="similarity">
    <text evidence="1">Belongs to the glycosyl hydrolase 57 family.</text>
</comment>
<dbReference type="Proteomes" id="UP000326354">
    <property type="component" value="Chromosome"/>
</dbReference>
<proteinExistence type="inferred from homology"/>
<gene>
    <name evidence="4" type="ORF">UABAM_00262</name>
</gene>
<evidence type="ECO:0000259" key="3">
    <source>
        <dbReference type="Pfam" id="PF03065"/>
    </source>
</evidence>
<protein>
    <submittedName>
        <fullName evidence="4">Glycoside hydrolase</fullName>
    </submittedName>
</protein>
<evidence type="ECO:0000256" key="1">
    <source>
        <dbReference type="ARBA" id="ARBA00006821"/>
    </source>
</evidence>
<feature type="domain" description="Glycoside hydrolase family 57 N-terminal" evidence="3">
    <location>
        <begin position="105"/>
        <end position="307"/>
    </location>
</feature>
<dbReference type="Gene3D" id="3.20.110.20">
    <property type="match status" value="1"/>
</dbReference>
<dbReference type="InterPro" id="IPR052046">
    <property type="entry name" value="GH57_Enzymes"/>
</dbReference>
<dbReference type="Pfam" id="PF12055">
    <property type="entry name" value="DUF3536"/>
    <property type="match status" value="1"/>
</dbReference>
<dbReference type="KEGG" id="uam:UABAM_00262"/>
<keyword evidence="4" id="KW-0378">Hydrolase</keyword>
<dbReference type="Pfam" id="PF03065">
    <property type="entry name" value="Glyco_hydro_57"/>
    <property type="match status" value="1"/>
</dbReference>
<dbReference type="EMBL" id="AP019860">
    <property type="protein sequence ID" value="BBM81920.1"/>
    <property type="molecule type" value="Genomic_DNA"/>
</dbReference>
<organism evidence="4 5">
    <name type="scientific">Uabimicrobium amorphum</name>
    <dbReference type="NCBI Taxonomy" id="2596890"/>
    <lineage>
        <taxon>Bacteria</taxon>
        <taxon>Pseudomonadati</taxon>
        <taxon>Planctomycetota</taxon>
        <taxon>Candidatus Uabimicrobiia</taxon>
        <taxon>Candidatus Uabimicrobiales</taxon>
        <taxon>Candidatus Uabimicrobiaceae</taxon>
        <taxon>Candidatus Uabimicrobium</taxon>
    </lineage>
</organism>
<dbReference type="PANTHER" id="PTHR36306:SF3">
    <property type="entry name" value="GLYCOSIDE HYDROLASE FAMILY 57"/>
    <property type="match status" value="1"/>
</dbReference>
<dbReference type="RefSeq" id="WP_151966180.1">
    <property type="nucleotide sequence ID" value="NZ_AP019860.1"/>
</dbReference>
<dbReference type="GO" id="GO:0016787">
    <property type="term" value="F:hydrolase activity"/>
    <property type="evidence" value="ECO:0007669"/>
    <property type="project" value="UniProtKB-KW"/>
</dbReference>
<sequence length="495" mass="57557">MDKYICIHGHFYQPPRENPWTGEIEKQESAAPYHDWNERITAECYDPNSHCEIFNGDGAKVKDQNNYAYTSFNFGPTLLSWMARNSKEAYEAIIHADAESMKNFNGHGSAIAQVYNHIIMPLANQRDKETQIIWGIKDFEHRFKRKPLGMWLAETAVDTATLELLAQHEIQFTILAPRQAKEIRKIGTEHWDSVAYEKVNPFRAYLCKLPSGKSIHLFFYDGPISQDIAFNNLLANGESFANRLLDVLFHGDAQVVHIATDGETYGHHHAFGNKALAYCLHHVNNNPHAKLTVYSEFLQKFPAEYEVRIFENSSWSCVHGVERWRSNCGCGSEGGGQQQWRDPLRRAMSWLVEKSAQVYEKQMKKYNVDPWEIRNCYIELILEHGIDDINAFFKNHFPKRLSNRHKNKILRLLDMQHQSLLMQTSCGWFFEEISRLEGVQVMAYARKCLELAQKFCFFSLEKQYCHILEEAQSNMEQYKNGADVYRQIVKKIPRS</sequence>
<name>A0A5S9IIZ7_UABAM</name>
<reference evidence="4 5" key="1">
    <citation type="submission" date="2019-08" db="EMBL/GenBank/DDBJ databases">
        <title>Complete genome sequence of Candidatus Uab amorphum.</title>
        <authorList>
            <person name="Shiratori T."/>
            <person name="Suzuki S."/>
            <person name="Kakizawa Y."/>
            <person name="Ishida K."/>
        </authorList>
    </citation>
    <scope>NUCLEOTIDE SEQUENCE [LARGE SCALE GENOMIC DNA]</scope>
    <source>
        <strain evidence="4 5">SRT547</strain>
    </source>
</reference>
<evidence type="ECO:0000313" key="4">
    <source>
        <dbReference type="EMBL" id="BBM81920.1"/>
    </source>
</evidence>
<evidence type="ECO:0000256" key="2">
    <source>
        <dbReference type="ARBA" id="ARBA00023277"/>
    </source>
</evidence>